<evidence type="ECO:0008006" key="3">
    <source>
        <dbReference type="Google" id="ProtNLM"/>
    </source>
</evidence>
<name>A0A7V2AZZ4_RHOMR</name>
<feature type="chain" id="PRO_5030836083" description="MetA-pathway of phenol degradation" evidence="1">
    <location>
        <begin position="22"/>
        <end position="229"/>
    </location>
</feature>
<comment type="caution">
    <text evidence="2">The sequence shown here is derived from an EMBL/GenBank/DDBJ whole genome shotgun (WGS) entry which is preliminary data.</text>
</comment>
<accession>A0A7V2AZZ4</accession>
<organism evidence="2">
    <name type="scientific">Rhodothermus marinus</name>
    <name type="common">Rhodothermus obamensis</name>
    <dbReference type="NCBI Taxonomy" id="29549"/>
    <lineage>
        <taxon>Bacteria</taxon>
        <taxon>Pseudomonadati</taxon>
        <taxon>Rhodothermota</taxon>
        <taxon>Rhodothermia</taxon>
        <taxon>Rhodothermales</taxon>
        <taxon>Rhodothermaceae</taxon>
        <taxon>Rhodothermus</taxon>
    </lineage>
</organism>
<evidence type="ECO:0000256" key="1">
    <source>
        <dbReference type="SAM" id="SignalP"/>
    </source>
</evidence>
<keyword evidence="1" id="KW-0732">Signal</keyword>
<evidence type="ECO:0000313" key="2">
    <source>
        <dbReference type="EMBL" id="HER95760.1"/>
    </source>
</evidence>
<sequence>MRPLICLLLLGSLLHVHAAQAQEIHLGADVVSRYVWRGLDFGESMSVQPGLRLTTGPLTIGTWASYAIATPGAYANEHDLYLSLNFGALTIGVTDYHFPTPEGRKFFNFDNNGRGAHYLEPFVQLSGPAQAPFTLFAGLFAYNDPDYSVYLEAQYPFAVNGVQLTAKVAAVGGRSSFYNTGSAALVTLGLSASRTIPITEQFGLPVFVSYILNPNPRVERSYLVFGLTL</sequence>
<protein>
    <recommendedName>
        <fullName evidence="3">MetA-pathway of phenol degradation</fullName>
    </recommendedName>
</protein>
<proteinExistence type="predicted"/>
<dbReference type="EMBL" id="DSGB01000004">
    <property type="protein sequence ID" value="HER95760.1"/>
    <property type="molecule type" value="Genomic_DNA"/>
</dbReference>
<gene>
    <name evidence="2" type="ORF">ENO59_04495</name>
</gene>
<feature type="signal peptide" evidence="1">
    <location>
        <begin position="1"/>
        <end position="21"/>
    </location>
</feature>
<dbReference type="AlphaFoldDB" id="A0A7V2AZZ4"/>
<reference evidence="2" key="1">
    <citation type="journal article" date="2020" name="mSystems">
        <title>Genome- and Community-Level Interaction Insights into Carbon Utilization and Element Cycling Functions of Hydrothermarchaeota in Hydrothermal Sediment.</title>
        <authorList>
            <person name="Zhou Z."/>
            <person name="Liu Y."/>
            <person name="Xu W."/>
            <person name="Pan J."/>
            <person name="Luo Z.H."/>
            <person name="Li M."/>
        </authorList>
    </citation>
    <scope>NUCLEOTIDE SEQUENCE [LARGE SCALE GENOMIC DNA]</scope>
    <source>
        <strain evidence="2">SpSt-143</strain>
    </source>
</reference>